<dbReference type="Gene3D" id="3.40.50.300">
    <property type="entry name" value="P-loop containing nucleotide triphosphate hydrolases"/>
    <property type="match status" value="1"/>
</dbReference>
<dbReference type="RefSeq" id="WP_098392867.1">
    <property type="nucleotide sequence ID" value="NZ_NTVZ01000052.1"/>
</dbReference>
<dbReference type="Proteomes" id="UP000226106">
    <property type="component" value="Unassembled WGS sequence"/>
</dbReference>
<comment type="caution">
    <text evidence="2">The sequence shown here is derived from an EMBL/GenBank/DDBJ whole genome shotgun (WGS) entry which is preliminary data.</text>
</comment>
<name>A0A9X7AS39_BACTU</name>
<evidence type="ECO:0000259" key="1">
    <source>
        <dbReference type="Pfam" id="PF02223"/>
    </source>
</evidence>
<dbReference type="InterPro" id="IPR027417">
    <property type="entry name" value="P-loop_NTPase"/>
</dbReference>
<accession>A0A9X7AS39</accession>
<gene>
    <name evidence="2" type="ORF">COK72_02025</name>
</gene>
<protein>
    <recommendedName>
        <fullName evidence="1">Thymidylate kinase-like domain-containing protein</fullName>
    </recommendedName>
</protein>
<evidence type="ECO:0000313" key="2">
    <source>
        <dbReference type="EMBL" id="PFT50806.1"/>
    </source>
</evidence>
<feature type="domain" description="Thymidylate kinase-like" evidence="1">
    <location>
        <begin position="35"/>
        <end position="137"/>
    </location>
</feature>
<dbReference type="EMBL" id="NVCO01000007">
    <property type="protein sequence ID" value="PFT50806.1"/>
    <property type="molecule type" value="Genomic_DNA"/>
</dbReference>
<reference evidence="2 3" key="1">
    <citation type="submission" date="2017-09" db="EMBL/GenBank/DDBJ databases">
        <title>Large-scale bioinformatics analysis of Bacillus genomes uncovers conserved roles of natural products in bacterial physiology.</title>
        <authorList>
            <consortium name="Agbiome Team Llc"/>
            <person name="Bleich R.M."/>
            <person name="Grubbs K.J."/>
            <person name="Santa Maria K.C."/>
            <person name="Allen S.E."/>
            <person name="Farag S."/>
            <person name="Shank E.A."/>
            <person name="Bowers A."/>
        </authorList>
    </citation>
    <scope>NUCLEOTIDE SEQUENCE [LARGE SCALE GENOMIC DNA]</scope>
    <source>
        <strain evidence="2 3">AFS065400</strain>
    </source>
</reference>
<dbReference type="Pfam" id="PF02223">
    <property type="entry name" value="Thymidylate_kin"/>
    <property type="match status" value="1"/>
</dbReference>
<organism evidence="2 3">
    <name type="scientific">Bacillus thuringiensis</name>
    <dbReference type="NCBI Taxonomy" id="1428"/>
    <lineage>
        <taxon>Bacteria</taxon>
        <taxon>Bacillati</taxon>
        <taxon>Bacillota</taxon>
        <taxon>Bacilli</taxon>
        <taxon>Bacillales</taxon>
        <taxon>Bacillaceae</taxon>
        <taxon>Bacillus</taxon>
        <taxon>Bacillus cereus group</taxon>
    </lineage>
</organism>
<sequence>MLIILEGNELNFKTTIAEKLAERLKYGVVKGNSFLIAQLPAQDLFQYVKGIADHADNLIVDRYYMSNLVYTELYDGYSRLGEKEVKYLEEQLKEKALVVYLHASPETLIKRKQEREEKEIADNMFDTINKGFERIIVGSELDVLSLSTEELTSDFIVDIIITNIRHKEAYQLNK</sequence>
<evidence type="ECO:0000313" key="3">
    <source>
        <dbReference type="Proteomes" id="UP000226106"/>
    </source>
</evidence>
<dbReference type="AlphaFoldDB" id="A0A9X7AS39"/>
<proteinExistence type="predicted"/>
<dbReference type="SUPFAM" id="SSF52540">
    <property type="entry name" value="P-loop containing nucleoside triphosphate hydrolases"/>
    <property type="match status" value="1"/>
</dbReference>
<dbReference type="InterPro" id="IPR039430">
    <property type="entry name" value="Thymidylate_kin-like_dom"/>
</dbReference>